<evidence type="ECO:0000313" key="2">
    <source>
        <dbReference type="Proteomes" id="UP000295021"/>
    </source>
</evidence>
<evidence type="ECO:0000313" key="1">
    <source>
        <dbReference type="EMBL" id="TCU23632.1"/>
    </source>
</evidence>
<proteinExistence type="predicted"/>
<comment type="caution">
    <text evidence="1">The sequence shown here is derived from an EMBL/GenBank/DDBJ whole genome shotgun (WGS) entry which is preliminary data.</text>
</comment>
<reference evidence="1 2" key="1">
    <citation type="submission" date="2019-03" db="EMBL/GenBank/DDBJ databases">
        <title>Genomic Encyclopedia of Type Strains, Phase IV (KMG-V): Genome sequencing to study the core and pangenomes of soil and plant-associated prokaryotes.</title>
        <authorList>
            <person name="Whitman W."/>
        </authorList>
    </citation>
    <scope>NUCLEOTIDE SEQUENCE [LARGE SCALE GENOMIC DNA]</scope>
    <source>
        <strain evidence="1 2">FB403</strain>
    </source>
</reference>
<dbReference type="EMBL" id="SMBI01000007">
    <property type="protein sequence ID" value="TCU23632.1"/>
    <property type="molecule type" value="Genomic_DNA"/>
</dbReference>
<name>A0AAX2QKC4_9HYPH</name>
<sequence>MLLIVRSIPMLQSTMPLLGSGGGRVPSKKKQMRVEEIEWYQKRLKVVIVKFIAGGPRRGEVVPARLRCHNIA</sequence>
<dbReference type="Proteomes" id="UP000295021">
    <property type="component" value="Unassembled WGS sequence"/>
</dbReference>
<dbReference type="AlphaFoldDB" id="A0AAX2QKC4"/>
<accession>A0AAX2QKC4</accession>
<gene>
    <name evidence="1" type="ORF">EV131_107381</name>
</gene>
<organism evidence="1 2">
    <name type="scientific">Rhizobium laguerreae</name>
    <dbReference type="NCBI Taxonomy" id="1076926"/>
    <lineage>
        <taxon>Bacteria</taxon>
        <taxon>Pseudomonadati</taxon>
        <taxon>Pseudomonadota</taxon>
        <taxon>Alphaproteobacteria</taxon>
        <taxon>Hyphomicrobiales</taxon>
        <taxon>Rhizobiaceae</taxon>
        <taxon>Rhizobium/Agrobacterium group</taxon>
        <taxon>Rhizobium</taxon>
    </lineage>
</organism>
<protein>
    <submittedName>
        <fullName evidence="1">Uncharacterized protein</fullName>
    </submittedName>
</protein>